<accession>A0A380TBC1</accession>
<dbReference type="AlphaFoldDB" id="A0A380TBC1"/>
<sequence>MRRGHEAAWILGSAGSLEGAFRGESSISRHSGRCLRKRSPIRKPDDRKGRCRAQFRREVGNHLRRELLGLDHVGTRYSPSFKLALLRVSGCLRLRPPAGDPAECPGRSFASVENDYLLAYSGLSGAGKDRLEPAPPGPKPVARRSAGRCRCSGETIRRLLGRRQGLPVPRARTIWPIAGRCLSLRCGSGPRAP</sequence>
<dbReference type="EMBL" id="UIDG01000051">
    <property type="protein sequence ID" value="SUS04755.1"/>
    <property type="molecule type" value="Genomic_DNA"/>
</dbReference>
<evidence type="ECO:0000313" key="1">
    <source>
        <dbReference type="EMBL" id="SUS04755.1"/>
    </source>
</evidence>
<proteinExistence type="predicted"/>
<gene>
    <name evidence="1" type="ORF">DF3PB_1440004</name>
</gene>
<organism evidence="1">
    <name type="scientific">metagenome</name>
    <dbReference type="NCBI Taxonomy" id="256318"/>
    <lineage>
        <taxon>unclassified sequences</taxon>
        <taxon>metagenomes</taxon>
    </lineage>
</organism>
<name>A0A380TBC1_9ZZZZ</name>
<reference evidence="1" key="1">
    <citation type="submission" date="2018-07" db="EMBL/GenBank/DDBJ databases">
        <authorList>
            <person name="Quirk P.G."/>
            <person name="Krulwich T.A."/>
        </authorList>
    </citation>
    <scope>NUCLEOTIDE SEQUENCE</scope>
</reference>
<protein>
    <submittedName>
        <fullName evidence="1">Uncharacterized protein</fullName>
    </submittedName>
</protein>